<evidence type="ECO:0000313" key="2">
    <source>
        <dbReference type="Proteomes" id="UP000887116"/>
    </source>
</evidence>
<organism evidence="1 2">
    <name type="scientific">Trichonephila clavata</name>
    <name type="common">Joro spider</name>
    <name type="synonym">Nephila clavata</name>
    <dbReference type="NCBI Taxonomy" id="2740835"/>
    <lineage>
        <taxon>Eukaryota</taxon>
        <taxon>Metazoa</taxon>
        <taxon>Ecdysozoa</taxon>
        <taxon>Arthropoda</taxon>
        <taxon>Chelicerata</taxon>
        <taxon>Arachnida</taxon>
        <taxon>Araneae</taxon>
        <taxon>Araneomorphae</taxon>
        <taxon>Entelegynae</taxon>
        <taxon>Araneoidea</taxon>
        <taxon>Nephilidae</taxon>
        <taxon>Trichonephila</taxon>
    </lineage>
</organism>
<gene>
    <name evidence="1" type="ORF">TNCT_266191</name>
</gene>
<sequence length="53" mass="6108">GSKNRMFLSAESLAWNSGGARAHTWVRHLCRDEVTAPVLQKLRKSHPKRYTMK</sequence>
<reference evidence="1" key="1">
    <citation type="submission" date="2020-07" db="EMBL/GenBank/DDBJ databases">
        <title>Multicomponent nature underlies the extraordinary mechanical properties of spider dragline silk.</title>
        <authorList>
            <person name="Kono N."/>
            <person name="Nakamura H."/>
            <person name="Mori M."/>
            <person name="Yoshida Y."/>
            <person name="Ohtoshi R."/>
            <person name="Malay A.D."/>
            <person name="Moran D.A.P."/>
            <person name="Tomita M."/>
            <person name="Numata K."/>
            <person name="Arakawa K."/>
        </authorList>
    </citation>
    <scope>NUCLEOTIDE SEQUENCE</scope>
</reference>
<evidence type="ECO:0000313" key="1">
    <source>
        <dbReference type="EMBL" id="GFQ96572.1"/>
    </source>
</evidence>
<dbReference type="AlphaFoldDB" id="A0A8X6IL58"/>
<comment type="caution">
    <text evidence="1">The sequence shown here is derived from an EMBL/GenBank/DDBJ whole genome shotgun (WGS) entry which is preliminary data.</text>
</comment>
<protein>
    <submittedName>
        <fullName evidence="1">Uncharacterized protein</fullName>
    </submittedName>
</protein>
<keyword evidence="2" id="KW-1185">Reference proteome</keyword>
<name>A0A8X6IL58_TRICU</name>
<dbReference type="Proteomes" id="UP000887116">
    <property type="component" value="Unassembled WGS sequence"/>
</dbReference>
<feature type="non-terminal residue" evidence="1">
    <location>
        <position position="1"/>
    </location>
</feature>
<dbReference type="EMBL" id="BMAO01004729">
    <property type="protein sequence ID" value="GFQ96572.1"/>
    <property type="molecule type" value="Genomic_DNA"/>
</dbReference>
<proteinExistence type="predicted"/>
<accession>A0A8X6IL58</accession>